<evidence type="ECO:0000313" key="1">
    <source>
        <dbReference type="EMBL" id="CAC5412634.1"/>
    </source>
</evidence>
<dbReference type="EMBL" id="CACVKT020008075">
    <property type="protein sequence ID" value="CAC5412634.1"/>
    <property type="molecule type" value="Genomic_DNA"/>
</dbReference>
<sequence>MPKKKKSSVSSNRKYHYYRKHKITPKPLQPAANNSVIISPQDVNDFTSVKLSIKLRDDFIPQVHVHNKHLPIDHDICKSVPQTLQSVEQLVGFLQNFSKYEVCTGNFDQEFQDIIPLCSVSTHPKSREISAFRESDMGASHENFRYISTIRSVNCKLLCLKSTKQWSSRWKACCIYRCSLKSIKSRRERIKNRKET</sequence>
<dbReference type="Proteomes" id="UP000507470">
    <property type="component" value="Unassembled WGS sequence"/>
</dbReference>
<organism evidence="1 2">
    <name type="scientific">Mytilus coruscus</name>
    <name type="common">Sea mussel</name>
    <dbReference type="NCBI Taxonomy" id="42192"/>
    <lineage>
        <taxon>Eukaryota</taxon>
        <taxon>Metazoa</taxon>
        <taxon>Spiralia</taxon>
        <taxon>Lophotrochozoa</taxon>
        <taxon>Mollusca</taxon>
        <taxon>Bivalvia</taxon>
        <taxon>Autobranchia</taxon>
        <taxon>Pteriomorphia</taxon>
        <taxon>Mytilida</taxon>
        <taxon>Mytiloidea</taxon>
        <taxon>Mytilidae</taxon>
        <taxon>Mytilinae</taxon>
        <taxon>Mytilus</taxon>
    </lineage>
</organism>
<name>A0A6J8DVN4_MYTCO</name>
<accession>A0A6J8DVN4</accession>
<proteinExistence type="predicted"/>
<dbReference type="OrthoDB" id="6134571at2759"/>
<dbReference type="AlphaFoldDB" id="A0A6J8DVN4"/>
<protein>
    <submittedName>
        <fullName evidence="1">Uncharacterized protein</fullName>
    </submittedName>
</protein>
<evidence type="ECO:0000313" key="2">
    <source>
        <dbReference type="Proteomes" id="UP000507470"/>
    </source>
</evidence>
<reference evidence="1 2" key="1">
    <citation type="submission" date="2020-06" db="EMBL/GenBank/DDBJ databases">
        <authorList>
            <person name="Li R."/>
            <person name="Bekaert M."/>
        </authorList>
    </citation>
    <scope>NUCLEOTIDE SEQUENCE [LARGE SCALE GENOMIC DNA]</scope>
    <source>
        <strain evidence="2">wild</strain>
    </source>
</reference>
<keyword evidence="2" id="KW-1185">Reference proteome</keyword>
<gene>
    <name evidence="1" type="ORF">MCOR_45625</name>
</gene>